<proteinExistence type="predicted"/>
<sequence length="173" mass="19028">MQSTTSTRDVAPIANSAKEWREAMAKMAERKTPSFFHIRAQLPLQGRTNQVLGASTYMNVVLKTYASGGENEIHAHTNEDHVFVVLQGGATFFGPRGEERSVAKNDCVLVPAGALYSFHANEGKPLVMLRVGAAIDPSTDILARIDEHGKPFDGYSEKNKEVSVVLHENAWFE</sequence>
<dbReference type="InterPro" id="IPR011051">
    <property type="entry name" value="RmlC_Cupin_sf"/>
</dbReference>
<name>A0A6S7BNH9_9BURK</name>
<dbReference type="Gene3D" id="2.60.120.10">
    <property type="entry name" value="Jelly Rolls"/>
    <property type="match status" value="1"/>
</dbReference>
<dbReference type="RefSeq" id="WP_175153406.1">
    <property type="nucleotide sequence ID" value="NZ_CADIKK010000048.1"/>
</dbReference>
<dbReference type="CDD" id="cd02208">
    <property type="entry name" value="cupin_RmlC-like"/>
    <property type="match status" value="1"/>
</dbReference>
<organism evidence="2 3">
    <name type="scientific">Paraburkholderia ultramafica</name>
    <dbReference type="NCBI Taxonomy" id="1544867"/>
    <lineage>
        <taxon>Bacteria</taxon>
        <taxon>Pseudomonadati</taxon>
        <taxon>Pseudomonadota</taxon>
        <taxon>Betaproteobacteria</taxon>
        <taxon>Burkholderiales</taxon>
        <taxon>Burkholderiaceae</taxon>
        <taxon>Paraburkholderia</taxon>
    </lineage>
</organism>
<evidence type="ECO:0000259" key="1">
    <source>
        <dbReference type="Pfam" id="PF07883"/>
    </source>
</evidence>
<gene>
    <name evidence="2" type="ORF">LMG28614_06496</name>
</gene>
<dbReference type="SUPFAM" id="SSF51182">
    <property type="entry name" value="RmlC-like cupins"/>
    <property type="match status" value="1"/>
</dbReference>
<dbReference type="Proteomes" id="UP000494365">
    <property type="component" value="Unassembled WGS sequence"/>
</dbReference>
<evidence type="ECO:0000313" key="3">
    <source>
        <dbReference type="Proteomes" id="UP000494365"/>
    </source>
</evidence>
<reference evidence="2 3" key="1">
    <citation type="submission" date="2020-04" db="EMBL/GenBank/DDBJ databases">
        <authorList>
            <person name="De Canck E."/>
        </authorList>
    </citation>
    <scope>NUCLEOTIDE SEQUENCE [LARGE SCALE GENOMIC DNA]</scope>
    <source>
        <strain evidence="2 3">LMG 28614</strain>
    </source>
</reference>
<dbReference type="InterPro" id="IPR014710">
    <property type="entry name" value="RmlC-like_jellyroll"/>
</dbReference>
<protein>
    <recommendedName>
        <fullName evidence="1">Cupin type-2 domain-containing protein</fullName>
    </recommendedName>
</protein>
<dbReference type="EMBL" id="CADIKK010000048">
    <property type="protein sequence ID" value="CAB3806947.1"/>
    <property type="molecule type" value="Genomic_DNA"/>
</dbReference>
<feature type="domain" description="Cupin type-2" evidence="1">
    <location>
        <begin position="64"/>
        <end position="131"/>
    </location>
</feature>
<dbReference type="Pfam" id="PF07883">
    <property type="entry name" value="Cupin_2"/>
    <property type="match status" value="1"/>
</dbReference>
<evidence type="ECO:0000313" key="2">
    <source>
        <dbReference type="EMBL" id="CAB3806947.1"/>
    </source>
</evidence>
<dbReference type="AlphaFoldDB" id="A0A6S7BNH9"/>
<keyword evidence="3" id="KW-1185">Reference proteome</keyword>
<accession>A0A6S7BNH9</accession>
<dbReference type="InterPro" id="IPR013096">
    <property type="entry name" value="Cupin_2"/>
</dbReference>